<reference evidence="1 2" key="1">
    <citation type="submission" date="2014-06" db="EMBL/GenBank/DDBJ databases">
        <title>Evolutionary Origins and Diversification of the Mycorrhizal Mutualists.</title>
        <authorList>
            <consortium name="DOE Joint Genome Institute"/>
            <consortium name="Mycorrhizal Genomics Consortium"/>
            <person name="Kohler A."/>
            <person name="Kuo A."/>
            <person name="Nagy L.G."/>
            <person name="Floudas D."/>
            <person name="Copeland A."/>
            <person name="Barry K.W."/>
            <person name="Cichocki N."/>
            <person name="Veneault-Fourrey C."/>
            <person name="LaButti K."/>
            <person name="Lindquist E.A."/>
            <person name="Lipzen A."/>
            <person name="Lundell T."/>
            <person name="Morin E."/>
            <person name="Murat C."/>
            <person name="Riley R."/>
            <person name="Ohm R."/>
            <person name="Sun H."/>
            <person name="Tunlid A."/>
            <person name="Henrissat B."/>
            <person name="Grigoriev I.V."/>
            <person name="Hibbett D.S."/>
            <person name="Martin F."/>
        </authorList>
    </citation>
    <scope>NUCLEOTIDE SEQUENCE [LARGE SCALE GENOMIC DNA]</scope>
    <source>
        <strain evidence="1 2">SS14</strain>
    </source>
</reference>
<sequence>MERLFAAPMLLPIKRSLFEMLLANKATIILPAVLYLLWGPPTTPWIFETLQEAPPEILSRAILGKNALPTILNQFVDDVKRKPAVFGRCTTRKCKTCWSNANDILINAIKDPL</sequence>
<dbReference type="AlphaFoldDB" id="A0A0C9U0A0"/>
<proteinExistence type="predicted"/>
<name>A0A0C9U0A0_SPHS4</name>
<dbReference type="Proteomes" id="UP000054279">
    <property type="component" value="Unassembled WGS sequence"/>
</dbReference>
<keyword evidence="2" id="KW-1185">Reference proteome</keyword>
<dbReference type="HOGENOM" id="CLU_2135108_0_0_1"/>
<accession>A0A0C9U0A0</accession>
<dbReference type="EMBL" id="KN838333">
    <property type="protein sequence ID" value="KIJ22372.1"/>
    <property type="molecule type" value="Genomic_DNA"/>
</dbReference>
<gene>
    <name evidence="1" type="ORF">M422DRAFT_277221</name>
</gene>
<organism evidence="1 2">
    <name type="scientific">Sphaerobolus stellatus (strain SS14)</name>
    <dbReference type="NCBI Taxonomy" id="990650"/>
    <lineage>
        <taxon>Eukaryota</taxon>
        <taxon>Fungi</taxon>
        <taxon>Dikarya</taxon>
        <taxon>Basidiomycota</taxon>
        <taxon>Agaricomycotina</taxon>
        <taxon>Agaricomycetes</taxon>
        <taxon>Phallomycetidae</taxon>
        <taxon>Geastrales</taxon>
        <taxon>Sphaerobolaceae</taxon>
        <taxon>Sphaerobolus</taxon>
    </lineage>
</organism>
<evidence type="ECO:0000313" key="2">
    <source>
        <dbReference type="Proteomes" id="UP000054279"/>
    </source>
</evidence>
<protein>
    <submittedName>
        <fullName evidence="1">Uncharacterized protein</fullName>
    </submittedName>
</protein>
<evidence type="ECO:0000313" key="1">
    <source>
        <dbReference type="EMBL" id="KIJ22372.1"/>
    </source>
</evidence>